<evidence type="ECO:0000313" key="6">
    <source>
        <dbReference type="Proteomes" id="UP000027138"/>
    </source>
</evidence>
<dbReference type="FunFam" id="1.25.40.10:FF:000409">
    <property type="entry name" value="Pentatricopeptide repeat-containing protein, chloroplastic"/>
    <property type="match status" value="1"/>
</dbReference>
<feature type="repeat" description="PPR" evidence="3">
    <location>
        <begin position="196"/>
        <end position="230"/>
    </location>
</feature>
<dbReference type="KEGG" id="jcu:105647728"/>
<keyword evidence="2" id="KW-0677">Repeat</keyword>
<comment type="similarity">
    <text evidence="1">Belongs to the PPR family. PCMP-H subfamily.</text>
</comment>
<evidence type="ECO:0000256" key="1">
    <source>
        <dbReference type="ARBA" id="ARBA00006643"/>
    </source>
</evidence>
<dbReference type="GO" id="GO:0009451">
    <property type="term" value="P:RNA modification"/>
    <property type="evidence" value="ECO:0007669"/>
    <property type="project" value="InterPro"/>
</dbReference>
<feature type="repeat" description="PPR" evidence="3">
    <location>
        <begin position="299"/>
        <end position="333"/>
    </location>
</feature>
<dbReference type="FunFam" id="1.25.40.10:FF:000427">
    <property type="entry name" value="Pentatricopeptide repeat-containing protein chloroplastic"/>
    <property type="match status" value="1"/>
</dbReference>
<dbReference type="Pfam" id="PF13041">
    <property type="entry name" value="PPR_2"/>
    <property type="match status" value="3"/>
</dbReference>
<dbReference type="PANTHER" id="PTHR47926">
    <property type="entry name" value="PENTATRICOPEPTIDE REPEAT-CONTAINING PROTEIN"/>
    <property type="match status" value="1"/>
</dbReference>
<sequence length="808" mass="90516">MEVPLVTAKSSSLLPSTIQKLQAPTFLPLYPPPPASTYRLISRPHENKHLQNSSPPPNNSLSLDQTKQIHAHLIKTDFNPTYKFSLHPFKAQLSPQALCNLLITSYIKNNEPRKAIYIYAYLRNVDYEVDNFTVPSILKACCQTSMTHLGKEIHGFAIKNGIFGDVFVCNALMQMYTECGCLASARLLFDTMPERDAVSWSTMIRSYSRNRLFHEGLKTIKDMLFWNVKPSAVAMVSMVNLFADLENIKLGKEMHAYVIRNSTDEKVSLSLVTSLIDMYAKSGNLTSARILFDGFRKKSIVSWTALVSGYIRSNNLEEGERLFIEMTKENIVPNEITMLSMIIACGFVAALKLGKKLHAYILRNGYKMKFALATALVDMYGKCGDLRSARDLFDSLEHKDVMTWTAMITAYGQTGFIDDAFDLFVQMRDHKVMPNEVTMVSLLSLCAEAGALDMGKWIHGYIDKQGVEIDVILKTALVDMYAKCGDINGAQRLFSEAKFRDICMWNAMMAGYGMHGCGNEALKLFAQMERLDVEPNDITFIGALHACSHAGLVAEGKRLFERMVDDFGLNPKVEHYGCMVDLLGRAGQLDEAYEMIQRMPMTPNITIWGALLAACKLHKNPNLGELAVRELLALEPQNCGYKVLMSNIYAAANRWNDVAGVRKAMKDTGIKKEPGVSSIEINGSVHDFTMGDMSHPQIEKISEMLVEMCKKIKEAGYLPDTSVVLQNIDEEEKETAVNYHSEKLAMAFGLISTAPGIPIRVVKNLRICDDCHTATKLLSKVYGRIIVVRDRNRFHHFSGGLCSCGDYW</sequence>
<organism evidence="5 6">
    <name type="scientific">Jatropha curcas</name>
    <name type="common">Barbados nut</name>
    <dbReference type="NCBI Taxonomy" id="180498"/>
    <lineage>
        <taxon>Eukaryota</taxon>
        <taxon>Viridiplantae</taxon>
        <taxon>Streptophyta</taxon>
        <taxon>Embryophyta</taxon>
        <taxon>Tracheophyta</taxon>
        <taxon>Spermatophyta</taxon>
        <taxon>Magnoliopsida</taxon>
        <taxon>eudicotyledons</taxon>
        <taxon>Gunneridae</taxon>
        <taxon>Pentapetalae</taxon>
        <taxon>rosids</taxon>
        <taxon>fabids</taxon>
        <taxon>Malpighiales</taxon>
        <taxon>Euphorbiaceae</taxon>
        <taxon>Crotonoideae</taxon>
        <taxon>Jatropheae</taxon>
        <taxon>Jatropha</taxon>
    </lineage>
</organism>
<gene>
    <name evidence="5" type="ORF">JCGZ_23532</name>
</gene>
<dbReference type="GO" id="GO:0031425">
    <property type="term" value="P:chloroplast RNA processing"/>
    <property type="evidence" value="ECO:0007669"/>
    <property type="project" value="UniProtKB-ARBA"/>
</dbReference>
<dbReference type="Gene3D" id="1.25.40.10">
    <property type="entry name" value="Tetratricopeptide repeat domain"/>
    <property type="match status" value="4"/>
</dbReference>
<evidence type="ECO:0000256" key="3">
    <source>
        <dbReference type="PROSITE-ProRule" id="PRU00708"/>
    </source>
</evidence>
<dbReference type="FunFam" id="1.25.40.10:FF:001050">
    <property type="entry name" value="Pentatricopeptide repeat-containing protein At2g33760"/>
    <property type="match status" value="1"/>
</dbReference>
<evidence type="ECO:0000313" key="5">
    <source>
        <dbReference type="EMBL" id="KDP23699.1"/>
    </source>
</evidence>
<dbReference type="OrthoDB" id="1871818at2759"/>
<dbReference type="InterPro" id="IPR046960">
    <property type="entry name" value="PPR_At4g14850-like_plant"/>
</dbReference>
<dbReference type="InterPro" id="IPR002885">
    <property type="entry name" value="PPR_rpt"/>
</dbReference>
<dbReference type="Pfam" id="PF01535">
    <property type="entry name" value="PPR"/>
    <property type="match status" value="5"/>
</dbReference>
<dbReference type="AlphaFoldDB" id="A0A067JW20"/>
<evidence type="ECO:0000256" key="2">
    <source>
        <dbReference type="ARBA" id="ARBA00022737"/>
    </source>
</evidence>
<dbReference type="FunFam" id="1.25.40.10:FF:000231">
    <property type="entry name" value="Pentatricopeptide repeat-containing protein chloroplastic"/>
    <property type="match status" value="1"/>
</dbReference>
<dbReference type="InterPro" id="IPR046848">
    <property type="entry name" value="E_motif"/>
</dbReference>
<feature type="repeat" description="PPR" evidence="3">
    <location>
        <begin position="400"/>
        <end position="434"/>
    </location>
</feature>
<name>A0A067JW20_JATCU</name>
<proteinExistence type="inferred from homology"/>
<dbReference type="PANTHER" id="PTHR47926:SF490">
    <property type="entry name" value="REPEAT-LIKE SUPERFAMILY PROTEIN, PUTATIVE-RELATED"/>
    <property type="match status" value="1"/>
</dbReference>
<keyword evidence="6" id="KW-1185">Reference proteome</keyword>
<evidence type="ECO:0000259" key="4">
    <source>
        <dbReference type="Pfam" id="PF14432"/>
    </source>
</evidence>
<feature type="domain" description="DYW" evidence="4">
    <location>
        <begin position="716"/>
        <end position="808"/>
    </location>
</feature>
<dbReference type="PROSITE" id="PS51375">
    <property type="entry name" value="PPR"/>
    <property type="match status" value="4"/>
</dbReference>
<feature type="repeat" description="PPR" evidence="3">
    <location>
        <begin position="501"/>
        <end position="535"/>
    </location>
</feature>
<protein>
    <recommendedName>
        <fullName evidence="4">DYW domain-containing protein</fullName>
    </recommendedName>
</protein>
<dbReference type="Pfam" id="PF20431">
    <property type="entry name" value="E_motif"/>
    <property type="match status" value="1"/>
</dbReference>
<reference evidence="5 6" key="1">
    <citation type="journal article" date="2014" name="PLoS ONE">
        <title>Global Analysis of Gene Expression Profiles in Physic Nut (Jatropha curcas L.) Seedlings Exposed to Salt Stress.</title>
        <authorList>
            <person name="Zhang L."/>
            <person name="Zhang C."/>
            <person name="Wu P."/>
            <person name="Chen Y."/>
            <person name="Li M."/>
            <person name="Jiang H."/>
            <person name="Wu G."/>
        </authorList>
    </citation>
    <scope>NUCLEOTIDE SEQUENCE [LARGE SCALE GENOMIC DNA]</scope>
    <source>
        <strain evidence="6">cv. GZQX0401</strain>
        <tissue evidence="5">Young leaves</tissue>
    </source>
</reference>
<dbReference type="NCBIfam" id="TIGR00756">
    <property type="entry name" value="PPR"/>
    <property type="match status" value="4"/>
</dbReference>
<dbReference type="InterPro" id="IPR011990">
    <property type="entry name" value="TPR-like_helical_dom_sf"/>
</dbReference>
<dbReference type="Pfam" id="PF14432">
    <property type="entry name" value="DYW_deaminase"/>
    <property type="match status" value="1"/>
</dbReference>
<dbReference type="GO" id="GO:0008270">
    <property type="term" value="F:zinc ion binding"/>
    <property type="evidence" value="ECO:0007669"/>
    <property type="project" value="InterPro"/>
</dbReference>
<dbReference type="Proteomes" id="UP000027138">
    <property type="component" value="Unassembled WGS sequence"/>
</dbReference>
<dbReference type="EMBL" id="KK915213">
    <property type="protein sequence ID" value="KDP23699.1"/>
    <property type="molecule type" value="Genomic_DNA"/>
</dbReference>
<dbReference type="GO" id="GO:0003723">
    <property type="term" value="F:RNA binding"/>
    <property type="evidence" value="ECO:0007669"/>
    <property type="project" value="InterPro"/>
</dbReference>
<dbReference type="InterPro" id="IPR032867">
    <property type="entry name" value="DYW_dom"/>
</dbReference>
<accession>A0A067JW20</accession>